<dbReference type="AlphaFoldDB" id="A0A348B5Z9"/>
<dbReference type="Pfam" id="PF13714">
    <property type="entry name" value="PEP_mutase"/>
    <property type="match status" value="1"/>
</dbReference>
<evidence type="ECO:0000313" key="3">
    <source>
        <dbReference type="Proteomes" id="UP000276741"/>
    </source>
</evidence>
<dbReference type="Proteomes" id="UP000276741">
    <property type="component" value="Chromosome"/>
</dbReference>
<protein>
    <submittedName>
        <fullName evidence="1">Methylisocitrate lyase</fullName>
    </submittedName>
</protein>
<keyword evidence="3" id="KW-1185">Reference proteome</keyword>
<dbReference type="CDD" id="cd00377">
    <property type="entry name" value="ICL_PEPM"/>
    <property type="match status" value="1"/>
</dbReference>
<dbReference type="InterPro" id="IPR040442">
    <property type="entry name" value="Pyrv_kinase-like_dom_sf"/>
</dbReference>
<dbReference type="PANTHER" id="PTHR42905:SF5">
    <property type="entry name" value="CARBOXYVINYL-CARBOXYPHOSPHONATE PHOSPHORYLMUTASE, CHLOROPLASTIC"/>
    <property type="match status" value="1"/>
</dbReference>
<gene>
    <name evidence="2" type="ORF">GCM10007116_18420</name>
    <name evidence="1" type="ORF">HS1genome_1990</name>
</gene>
<dbReference type="PANTHER" id="PTHR42905">
    <property type="entry name" value="PHOSPHOENOLPYRUVATE CARBOXYLASE"/>
    <property type="match status" value="1"/>
</dbReference>
<dbReference type="InterPro" id="IPR015813">
    <property type="entry name" value="Pyrv/PenolPyrv_kinase-like_dom"/>
</dbReference>
<dbReference type="InterPro" id="IPR039556">
    <property type="entry name" value="ICL/PEPM"/>
</dbReference>
<keyword evidence="1" id="KW-0456">Lyase</keyword>
<reference evidence="2" key="1">
    <citation type="journal article" date="2014" name="Int. J. Syst. Evol. Microbiol.">
        <title>Complete genome sequence of Corynebacterium casei LMG S-19264T (=DSM 44701T), isolated from a smear-ripened cheese.</title>
        <authorList>
            <consortium name="US DOE Joint Genome Institute (JGI-PGF)"/>
            <person name="Walter F."/>
            <person name="Albersmeier A."/>
            <person name="Kalinowski J."/>
            <person name="Ruckert C."/>
        </authorList>
    </citation>
    <scope>NUCLEOTIDE SEQUENCE</scope>
    <source>
        <strain evidence="2">JCM 31740</strain>
    </source>
</reference>
<proteinExistence type="predicted"/>
<dbReference type="GO" id="GO:0016833">
    <property type="term" value="F:oxo-acid-lyase activity"/>
    <property type="evidence" value="ECO:0007669"/>
    <property type="project" value="UniProtKB-ARBA"/>
</dbReference>
<evidence type="ECO:0000313" key="2">
    <source>
        <dbReference type="EMBL" id="GGU01567.1"/>
    </source>
</evidence>
<dbReference type="RefSeq" id="WP_126450859.1">
    <property type="nucleotide sequence ID" value="NZ_AP018553.1"/>
</dbReference>
<dbReference type="OrthoDB" id="9667at2157"/>
<reference evidence="2" key="4">
    <citation type="submission" date="2020-09" db="EMBL/GenBank/DDBJ databases">
        <authorList>
            <person name="Sun Q."/>
            <person name="Ohkuma M."/>
        </authorList>
    </citation>
    <scope>NUCLEOTIDE SEQUENCE</scope>
    <source>
        <strain evidence="2">JCM 31740</strain>
    </source>
</reference>
<dbReference type="KEGG" id="sacd:HS1genome_1990"/>
<dbReference type="EMBL" id="BMQS01000020">
    <property type="protein sequence ID" value="GGU01567.1"/>
    <property type="molecule type" value="Genomic_DNA"/>
</dbReference>
<dbReference type="EMBL" id="AP018553">
    <property type="protein sequence ID" value="BBD73601.1"/>
    <property type="molecule type" value="Genomic_DNA"/>
</dbReference>
<dbReference type="PROSITE" id="PS00161">
    <property type="entry name" value="ISOCITRATE_LYASE"/>
    <property type="match status" value="1"/>
</dbReference>
<dbReference type="SUPFAM" id="SSF51621">
    <property type="entry name" value="Phosphoenolpyruvate/pyruvate domain"/>
    <property type="match status" value="1"/>
</dbReference>
<dbReference type="InterPro" id="IPR018523">
    <property type="entry name" value="Isocitrate_lyase_ph_CS"/>
</dbReference>
<dbReference type="FunFam" id="3.20.20.60:FF:000009">
    <property type="entry name" value="2-methylisocitrate lyase"/>
    <property type="match status" value="1"/>
</dbReference>
<organism evidence="1 3">
    <name type="scientific">Sulfodiicoccus acidiphilus</name>
    <dbReference type="NCBI Taxonomy" id="1670455"/>
    <lineage>
        <taxon>Archaea</taxon>
        <taxon>Thermoproteota</taxon>
        <taxon>Thermoprotei</taxon>
        <taxon>Sulfolobales</taxon>
        <taxon>Sulfolobaceae</taxon>
        <taxon>Sulfodiicoccus</taxon>
    </lineage>
</organism>
<accession>A0A348B5Z9</accession>
<dbReference type="Gene3D" id="3.20.20.60">
    <property type="entry name" value="Phosphoenolpyruvate-binding domains"/>
    <property type="match status" value="1"/>
</dbReference>
<dbReference type="Proteomes" id="UP000616143">
    <property type="component" value="Unassembled WGS sequence"/>
</dbReference>
<name>A0A348B5Z9_9CREN</name>
<reference evidence="1" key="3">
    <citation type="journal article" date="2019" name="BMC Res. Notes">
        <title>Complete genome sequence of the Sulfodiicoccus acidiphilus strain HS-1T, the first crenarchaeon that lacks polB3, isolated from an acidic hot spring in Ohwaku-dani, Hakone, Japan.</title>
        <authorList>
            <person name="Sakai H.D."/>
            <person name="Kurosawa N."/>
        </authorList>
    </citation>
    <scope>NUCLEOTIDE SEQUENCE</scope>
    <source>
        <strain evidence="1">HS-1</strain>
    </source>
</reference>
<sequence length="274" mass="29502">MNAGEKLRKRLKATPILVAPGVYDSLSALLVERAGFEAAYVSGASISYTSLGLPDLGFVGLEDVSRVVERISKVVSLPLIVDADTGYGNDLNVRRTVKVLEAAGADAVQLEDQVFPKKCGHLEGKEVVEEREMLMKIRAAVVARRDALIVARTDALTVLGVEEAVRRANLYLEAGADVAFVESPRTLEELSVIGRSVRGMKMANMVEGGKTPLVPARKLEEMGFQLVIFPGAAVRTLVRALTEMLSALKADGTTEGYLTRMVTFSELQKILGGV</sequence>
<dbReference type="GeneID" id="38667455"/>
<reference evidence="3" key="2">
    <citation type="submission" date="2018-04" db="EMBL/GenBank/DDBJ databases">
        <title>Complete genome sequence of Sulfodiicoccus acidiphilus strain HS-1.</title>
        <authorList>
            <person name="Sakai H.D."/>
            <person name="Kurosawa N."/>
        </authorList>
    </citation>
    <scope>NUCLEOTIDE SEQUENCE [LARGE SCALE GENOMIC DNA]</scope>
    <source>
        <strain evidence="3">HS-1</strain>
    </source>
</reference>
<evidence type="ECO:0000313" key="1">
    <source>
        <dbReference type="EMBL" id="BBD73601.1"/>
    </source>
</evidence>